<dbReference type="SUPFAM" id="SSF53756">
    <property type="entry name" value="UDP-Glycosyltransferase/glycogen phosphorylase"/>
    <property type="match status" value="1"/>
</dbReference>
<feature type="domain" description="Fucosyltransferase C-terminal" evidence="11">
    <location>
        <begin position="733"/>
        <end position="869"/>
    </location>
</feature>
<dbReference type="Pfam" id="PF00852">
    <property type="entry name" value="Glyco_transf_10"/>
    <property type="match status" value="1"/>
</dbReference>
<reference evidence="12" key="1">
    <citation type="submission" date="2022-11" db="EMBL/GenBank/DDBJ databases">
        <authorList>
            <person name="Morgan W.R."/>
            <person name="Tartar A."/>
        </authorList>
    </citation>
    <scope>NUCLEOTIDE SEQUENCE</scope>
    <source>
        <strain evidence="12">ARSEF 373</strain>
    </source>
</reference>
<reference evidence="12" key="2">
    <citation type="journal article" date="2023" name="Microbiol Resour">
        <title>Decontamination and Annotation of the Draft Genome Sequence of the Oomycete Lagenidium giganteum ARSEF 373.</title>
        <authorList>
            <person name="Morgan W.R."/>
            <person name="Tartar A."/>
        </authorList>
    </citation>
    <scope>NUCLEOTIDE SEQUENCE</scope>
    <source>
        <strain evidence="12">ARSEF 373</strain>
    </source>
</reference>
<keyword evidence="9" id="KW-0472">Membrane</keyword>
<comment type="similarity">
    <text evidence="2">Belongs to the glycosyltransferase 31 family.</text>
</comment>
<evidence type="ECO:0000313" key="12">
    <source>
        <dbReference type="EMBL" id="DBA00683.1"/>
    </source>
</evidence>
<keyword evidence="3 10" id="KW-0328">Glycosyltransferase</keyword>
<keyword evidence="7" id="KW-1133">Transmembrane helix</keyword>
<keyword evidence="13" id="KW-1185">Reference proteome</keyword>
<dbReference type="EMBL" id="DAKRPA010000060">
    <property type="protein sequence ID" value="DBA00683.1"/>
    <property type="molecule type" value="Genomic_DNA"/>
</dbReference>
<evidence type="ECO:0000256" key="8">
    <source>
        <dbReference type="ARBA" id="ARBA00023034"/>
    </source>
</evidence>
<dbReference type="InterPro" id="IPR038577">
    <property type="entry name" value="GT10-like_C_sf"/>
</dbReference>
<dbReference type="EC" id="2.4.1.-" evidence="10"/>
<comment type="subcellular location">
    <subcellularLocation>
        <location evidence="1">Golgi apparatus membrane</location>
        <topology evidence="1">Single-pass type II membrane protein</topology>
    </subcellularLocation>
    <subcellularLocation>
        <location evidence="10">Golgi apparatus</location>
        <location evidence="10">Golgi stack membrane</location>
        <topology evidence="10">Single-pass type II membrane protein</topology>
    </subcellularLocation>
</comment>
<evidence type="ECO:0000256" key="2">
    <source>
        <dbReference type="ARBA" id="ARBA00008661"/>
    </source>
</evidence>
<proteinExistence type="inferred from homology"/>
<comment type="caution">
    <text evidence="12">The sequence shown here is derived from an EMBL/GenBank/DDBJ whole genome shotgun (WGS) entry which is preliminary data.</text>
</comment>
<dbReference type="InterPro" id="IPR002659">
    <property type="entry name" value="Glyco_trans_31"/>
</dbReference>
<comment type="similarity">
    <text evidence="10">Belongs to the glycosyltransferase 10 family.</text>
</comment>
<keyword evidence="5 10" id="KW-0812">Transmembrane</keyword>
<dbReference type="GO" id="GO:0032580">
    <property type="term" value="C:Golgi cisterna membrane"/>
    <property type="evidence" value="ECO:0007669"/>
    <property type="project" value="UniProtKB-SubCell"/>
</dbReference>
<dbReference type="GO" id="GO:0016758">
    <property type="term" value="F:hexosyltransferase activity"/>
    <property type="evidence" value="ECO:0007669"/>
    <property type="project" value="InterPro"/>
</dbReference>
<dbReference type="Gene3D" id="3.40.50.11660">
    <property type="entry name" value="Glycosyl transferase family 10, C-terminal domain"/>
    <property type="match status" value="1"/>
</dbReference>
<evidence type="ECO:0000256" key="10">
    <source>
        <dbReference type="RuleBase" id="RU003832"/>
    </source>
</evidence>
<dbReference type="AlphaFoldDB" id="A0AAV2Z145"/>
<protein>
    <recommendedName>
        <fullName evidence="10">Fucosyltransferase</fullName>
        <ecNumber evidence="10">2.4.1.-</ecNumber>
    </recommendedName>
</protein>
<gene>
    <name evidence="12" type="ORF">N0F65_003612</name>
</gene>
<keyword evidence="6" id="KW-0735">Signal-anchor</keyword>
<evidence type="ECO:0000256" key="4">
    <source>
        <dbReference type="ARBA" id="ARBA00022679"/>
    </source>
</evidence>
<organism evidence="12 13">
    <name type="scientific">Lagenidium giganteum</name>
    <dbReference type="NCBI Taxonomy" id="4803"/>
    <lineage>
        <taxon>Eukaryota</taxon>
        <taxon>Sar</taxon>
        <taxon>Stramenopiles</taxon>
        <taxon>Oomycota</taxon>
        <taxon>Peronosporomycetes</taxon>
        <taxon>Pythiales</taxon>
        <taxon>Pythiaceae</taxon>
    </lineage>
</organism>
<evidence type="ECO:0000256" key="3">
    <source>
        <dbReference type="ARBA" id="ARBA00022676"/>
    </source>
</evidence>
<sequence length="911" mass="101609">MSLVVTAAELPQLSILYPVAGSFEALPIQFRIQLLVDDGDTFLQVALYCCFQGDGRTALINEGRHCTVCVEIDGEVAQCNPLVAADLVLDDLLIGNHTARMRIQNDTTGAWLDSATDAVSFEVVDKATWQARTEQLNSRLHPPEQELVDWAASHAHTATMAVSAGGDFVQSTQSVDLPHKLLVIGVKTSLESGFPYRQAIRQTWGHALPPEINLFFLGGVPSSHARLMSPGLQHALAVEKRTFGDLLTTELNVEDSYDHLVQHVNEFLALVTEGRLLARYQYIMIADDDIYLRVPELVDLLRRHGSPRRFYAGQVWSTQFNKPVRPQRHPQHKNYIPEDSYPMSELPPFANGPHYVLSSDCAEFIARNREWLAQPGSSLDDVSVALWLMGIQVHAQHWQQFQNLRDTICVESLVSYADLSTTALRRIHSNLEAQQPFCDGFDLATWLRPVRLPKRFVQGTPASSMTRQLHASVELGHDTQVVLVRTTVLSEVDGSEQSVMYNPGVETLVSHCERVCAVISAGAERCSCHDGSFLTQLQEKMLAAWAASRADHLIEASRLALWHHNVQMVLQPSTSPPVKIVAYSPMARYARILLECLFADVFIDDSVLVIADHDLPQLGRPPDVFVFSILDGGCGSEWSSTCQQVSQQYIDHYAQHNASLMMISCEAWPVTGLDERVLLLSTIAQSAVASPRRRFAYLSMASLSFAERNNGSPRSLLQPRAAPISTTPRRFCAYMYARCDRPQREYMFDYLNALEPVDALGACQGAGQAPEPAKRAGRVSAWYNDDAVQIFEGYKFVIAFENAEVDGYVTEKLVNAFLAGAIPIYLGHSDTVTQLFNPRSFIDCGSFARLKDCAQRVLNVHRSQLDYEEMRREQPIINMTAFNAAFSWHPDVPSTHLADLVAHHVSRSRLP</sequence>
<dbReference type="InterPro" id="IPR055270">
    <property type="entry name" value="Glyco_tran_10_C"/>
</dbReference>
<dbReference type="GO" id="GO:0000139">
    <property type="term" value="C:Golgi membrane"/>
    <property type="evidence" value="ECO:0007669"/>
    <property type="project" value="UniProtKB-SubCell"/>
</dbReference>
<evidence type="ECO:0000256" key="1">
    <source>
        <dbReference type="ARBA" id="ARBA00004323"/>
    </source>
</evidence>
<dbReference type="Proteomes" id="UP001146120">
    <property type="component" value="Unassembled WGS sequence"/>
</dbReference>
<dbReference type="PANTHER" id="PTHR11214">
    <property type="entry name" value="BETA-1,3-N-ACETYLGLUCOSAMINYLTRANSFERASE"/>
    <property type="match status" value="1"/>
</dbReference>
<dbReference type="PANTHER" id="PTHR11214:SF3">
    <property type="entry name" value="BETA-1,3-GALACTOSYLTRANSFERASE 6"/>
    <property type="match status" value="1"/>
</dbReference>
<accession>A0AAV2Z145</accession>
<evidence type="ECO:0000256" key="9">
    <source>
        <dbReference type="ARBA" id="ARBA00023136"/>
    </source>
</evidence>
<evidence type="ECO:0000313" key="13">
    <source>
        <dbReference type="Proteomes" id="UP001146120"/>
    </source>
</evidence>
<evidence type="ECO:0000256" key="5">
    <source>
        <dbReference type="ARBA" id="ARBA00022692"/>
    </source>
</evidence>
<evidence type="ECO:0000256" key="7">
    <source>
        <dbReference type="ARBA" id="ARBA00022989"/>
    </source>
</evidence>
<evidence type="ECO:0000256" key="6">
    <source>
        <dbReference type="ARBA" id="ARBA00022968"/>
    </source>
</evidence>
<keyword evidence="4 10" id="KW-0808">Transferase</keyword>
<name>A0AAV2Z145_9STRA</name>
<keyword evidence="8 10" id="KW-0333">Golgi apparatus</keyword>
<evidence type="ECO:0000259" key="11">
    <source>
        <dbReference type="Pfam" id="PF00852"/>
    </source>
</evidence>
<dbReference type="Gene3D" id="3.90.550.50">
    <property type="match status" value="1"/>
</dbReference>
<dbReference type="Pfam" id="PF01762">
    <property type="entry name" value="Galactosyl_T"/>
    <property type="match status" value="1"/>
</dbReference>